<dbReference type="GO" id="GO:0005744">
    <property type="term" value="C:TIM23 mitochondrial import inner membrane translocase complex"/>
    <property type="evidence" value="ECO:0007669"/>
    <property type="project" value="TreeGrafter"/>
</dbReference>
<evidence type="ECO:0000256" key="10">
    <source>
        <dbReference type="SAM" id="Phobius"/>
    </source>
</evidence>
<reference evidence="11" key="1">
    <citation type="submission" date="2015-08" db="UniProtKB">
        <authorList>
            <consortium name="WormBaseParasite"/>
        </authorList>
    </citation>
    <scope>IDENTIFICATION</scope>
</reference>
<evidence type="ECO:0000256" key="1">
    <source>
        <dbReference type="ARBA" id="ARBA00004370"/>
    </source>
</evidence>
<evidence type="ECO:0000256" key="2">
    <source>
        <dbReference type="ARBA" id="ARBA00007839"/>
    </source>
</evidence>
<dbReference type="PANTHER" id="PTHR28525">
    <property type="entry name" value="REACTIVE OXYGEN SPECIES MODULATOR 1"/>
    <property type="match status" value="1"/>
</dbReference>
<evidence type="ECO:0000256" key="9">
    <source>
        <dbReference type="ARBA" id="ARBA00032686"/>
    </source>
</evidence>
<dbReference type="PANTHER" id="PTHR28525:SF1">
    <property type="entry name" value="REACTIVE OXYGEN SPECIES MODULATOR 1"/>
    <property type="match status" value="1"/>
</dbReference>
<keyword evidence="5 10" id="KW-1133">Transmembrane helix</keyword>
<evidence type="ECO:0000256" key="7">
    <source>
        <dbReference type="ARBA" id="ARBA00025225"/>
    </source>
</evidence>
<evidence type="ECO:0000256" key="6">
    <source>
        <dbReference type="ARBA" id="ARBA00023136"/>
    </source>
</evidence>
<evidence type="ECO:0000256" key="4">
    <source>
        <dbReference type="ARBA" id="ARBA00022692"/>
    </source>
</evidence>
<dbReference type="Pfam" id="PF10247">
    <property type="entry name" value="Romo1"/>
    <property type="match status" value="1"/>
</dbReference>
<organism evidence="11">
    <name type="scientific">Strongyloides stercoralis</name>
    <name type="common">Threadworm</name>
    <dbReference type="NCBI Taxonomy" id="6248"/>
    <lineage>
        <taxon>Eukaryota</taxon>
        <taxon>Metazoa</taxon>
        <taxon>Ecdysozoa</taxon>
        <taxon>Nematoda</taxon>
        <taxon>Chromadorea</taxon>
        <taxon>Rhabditida</taxon>
        <taxon>Tylenchina</taxon>
        <taxon>Panagrolaimomorpha</taxon>
        <taxon>Strongyloidoidea</taxon>
        <taxon>Strongyloididae</taxon>
        <taxon>Strongyloides</taxon>
    </lineage>
</organism>
<evidence type="ECO:0000313" key="11">
    <source>
        <dbReference type="WBParaSite" id="SSTP_0000088900.1"/>
    </source>
</evidence>
<proteinExistence type="inferred from homology"/>
<protein>
    <recommendedName>
        <fullName evidence="3">Reactive oxygen species modulator 1</fullName>
    </recommendedName>
    <alternativeName>
        <fullName evidence="9">Protein MGR2 homolog</fullName>
    </alternativeName>
</protein>
<dbReference type="WBParaSite" id="SSTP_0000088900.1">
    <property type="protein sequence ID" value="SSTP_0000088900.1"/>
    <property type="gene ID" value="SSTP_0000088900"/>
</dbReference>
<keyword evidence="6 10" id="KW-0472">Membrane</keyword>
<sequence>MPVVGSGIGGQQSCFDKIRLGFVMGAAIGGSIGLLLGGFGGFRMGLRGSELLKQVGKTAAQSGGSFGVFMSVAQGIRC</sequence>
<comment type="subcellular location">
    <subcellularLocation>
        <location evidence="1">Membrane</location>
    </subcellularLocation>
</comment>
<comment type="similarity">
    <text evidence="2">Belongs to the MGR2 family.</text>
</comment>
<dbReference type="SMART" id="SM01378">
    <property type="entry name" value="Romo1"/>
    <property type="match status" value="1"/>
</dbReference>
<dbReference type="STRING" id="6248.A0A0K0DUH6"/>
<dbReference type="GO" id="GO:0030150">
    <property type="term" value="P:protein import into mitochondrial matrix"/>
    <property type="evidence" value="ECO:0007669"/>
    <property type="project" value="TreeGrafter"/>
</dbReference>
<comment type="function">
    <text evidence="7">Has antibacterial activity against a variety of bacteria including S.aureus, P.aeruginosa and M.tuberculosis. Acts by inducing bacterial membrane breakage.</text>
</comment>
<accession>A0A0K0DUH6</accession>
<name>A0A0K0DUH6_STRER</name>
<feature type="transmembrane region" description="Helical" evidence="10">
    <location>
        <begin position="20"/>
        <end position="42"/>
    </location>
</feature>
<dbReference type="AlphaFoldDB" id="A0A0K0DUH6"/>
<dbReference type="GO" id="GO:0045039">
    <property type="term" value="P:protein insertion into mitochondrial inner membrane"/>
    <property type="evidence" value="ECO:0007669"/>
    <property type="project" value="TreeGrafter"/>
</dbReference>
<keyword evidence="4 10" id="KW-0812">Transmembrane</keyword>
<evidence type="ECO:0000256" key="5">
    <source>
        <dbReference type="ARBA" id="ARBA00022989"/>
    </source>
</evidence>
<dbReference type="InterPro" id="IPR018450">
    <property type="entry name" value="Romo1/Mgr2"/>
</dbReference>
<evidence type="ECO:0000256" key="3">
    <source>
        <dbReference type="ARBA" id="ARBA00016275"/>
    </source>
</evidence>
<evidence type="ECO:0000256" key="8">
    <source>
        <dbReference type="ARBA" id="ARBA00025243"/>
    </source>
</evidence>
<comment type="function">
    <text evidence="8">Induces production of reactive oxygen species (ROS) which are necessary for cell proliferation. May play a role in inducing oxidative DNA damage and replicative senescence. May play a role in the coordination of mitochondrial morphology and cell proliferation.</text>
</comment>